<keyword evidence="1" id="KW-1133">Transmembrane helix</keyword>
<evidence type="ECO:0000313" key="3">
    <source>
        <dbReference type="Proteomes" id="UP000289738"/>
    </source>
</evidence>
<keyword evidence="1" id="KW-0472">Membrane</keyword>
<evidence type="ECO:0000256" key="1">
    <source>
        <dbReference type="SAM" id="Phobius"/>
    </source>
</evidence>
<dbReference type="EMBL" id="SDMP01000016">
    <property type="protein sequence ID" value="RYR02887.1"/>
    <property type="molecule type" value="Genomic_DNA"/>
</dbReference>
<dbReference type="AlphaFoldDB" id="A0A444YLW7"/>
<sequence>MILWYASLGMYDVAVKHMMKILACSHQSKATQELFLSDFLQTVKDPSMSSMLESLTSPSNKDQLEKRMARIKEDPSLKHILDEIETGGPAAMMSMFDRVNLENKSKTENLLENSSVITDRKSVRKFVCNYRRKIRLKIRLRKIRCRWEMDGKFIEGKSVVSTSSIKYTRIILLHSRVITRRYSTVSSFQSVLLTIINDSSSSSSMKTTIVIFFRVSPPPPLLPSLCFSSFFFACFIFIVVFLLLLLLILQHYVFFSSLFDFFLPKRIMRISNKNMKKKKQQKMRKTKRKRKNYELCKTYQNKNTSKYLRFTPKYLHVTPKFAANKEMSYATCTLKLATSIKYILEYKYILKIN</sequence>
<name>A0A444YLW7_ARAHY</name>
<organism evidence="2 3">
    <name type="scientific">Arachis hypogaea</name>
    <name type="common">Peanut</name>
    <dbReference type="NCBI Taxonomy" id="3818"/>
    <lineage>
        <taxon>Eukaryota</taxon>
        <taxon>Viridiplantae</taxon>
        <taxon>Streptophyta</taxon>
        <taxon>Embryophyta</taxon>
        <taxon>Tracheophyta</taxon>
        <taxon>Spermatophyta</taxon>
        <taxon>Magnoliopsida</taxon>
        <taxon>eudicotyledons</taxon>
        <taxon>Gunneridae</taxon>
        <taxon>Pentapetalae</taxon>
        <taxon>rosids</taxon>
        <taxon>fabids</taxon>
        <taxon>Fabales</taxon>
        <taxon>Fabaceae</taxon>
        <taxon>Papilionoideae</taxon>
        <taxon>50 kb inversion clade</taxon>
        <taxon>dalbergioids sensu lato</taxon>
        <taxon>Dalbergieae</taxon>
        <taxon>Pterocarpus clade</taxon>
        <taxon>Arachis</taxon>
    </lineage>
</organism>
<proteinExistence type="predicted"/>
<keyword evidence="3" id="KW-1185">Reference proteome</keyword>
<reference evidence="2 3" key="1">
    <citation type="submission" date="2019-01" db="EMBL/GenBank/DDBJ databases">
        <title>Sequencing of cultivated peanut Arachis hypogaea provides insights into genome evolution and oil improvement.</title>
        <authorList>
            <person name="Chen X."/>
        </authorList>
    </citation>
    <scope>NUCLEOTIDE SEQUENCE [LARGE SCALE GENOMIC DNA]</scope>
    <source>
        <strain evidence="3">cv. Fuhuasheng</strain>
        <tissue evidence="2">Leaves</tissue>
    </source>
</reference>
<comment type="caution">
    <text evidence="2">The sequence shown here is derived from an EMBL/GenBank/DDBJ whole genome shotgun (WGS) entry which is preliminary data.</text>
</comment>
<dbReference type="Proteomes" id="UP000289738">
    <property type="component" value="Chromosome B06"/>
</dbReference>
<gene>
    <name evidence="2" type="ORF">Ahy_B06g081723</name>
</gene>
<keyword evidence="1" id="KW-0812">Transmembrane</keyword>
<feature type="transmembrane region" description="Helical" evidence="1">
    <location>
        <begin position="230"/>
        <end position="263"/>
    </location>
</feature>
<protein>
    <submittedName>
        <fullName evidence="2">Uncharacterized protein</fullName>
    </submittedName>
</protein>
<evidence type="ECO:0000313" key="2">
    <source>
        <dbReference type="EMBL" id="RYR02887.1"/>
    </source>
</evidence>
<dbReference type="STRING" id="3818.A0A444YLW7"/>
<accession>A0A444YLW7</accession>